<evidence type="ECO:0000313" key="2">
    <source>
        <dbReference type="Proteomes" id="UP001597508"/>
    </source>
</evidence>
<dbReference type="EMBL" id="JBHULH010000001">
    <property type="protein sequence ID" value="MFD2565752.1"/>
    <property type="molecule type" value="Genomic_DNA"/>
</dbReference>
<proteinExistence type="predicted"/>
<comment type="caution">
    <text evidence="1">The sequence shown here is derived from an EMBL/GenBank/DDBJ whole genome shotgun (WGS) entry which is preliminary data.</text>
</comment>
<protein>
    <submittedName>
        <fullName evidence="1">Uncharacterized protein</fullName>
    </submittedName>
</protein>
<reference evidence="2" key="1">
    <citation type="journal article" date="2019" name="Int. J. Syst. Evol. Microbiol.">
        <title>The Global Catalogue of Microorganisms (GCM) 10K type strain sequencing project: providing services to taxonomists for standard genome sequencing and annotation.</title>
        <authorList>
            <consortium name="The Broad Institute Genomics Platform"/>
            <consortium name="The Broad Institute Genome Sequencing Center for Infectious Disease"/>
            <person name="Wu L."/>
            <person name="Ma J."/>
        </authorList>
    </citation>
    <scope>NUCLEOTIDE SEQUENCE [LARGE SCALE GENOMIC DNA]</scope>
    <source>
        <strain evidence="2">KCTC 52127</strain>
    </source>
</reference>
<dbReference type="Proteomes" id="UP001597508">
    <property type="component" value="Unassembled WGS sequence"/>
</dbReference>
<accession>A0ABW5LLN7</accession>
<sequence>MHKFYIEKNKNSFEFTVNKRQVNKYKALSTSVLFDKVEYIAKSSIFPYNDILEEIPKSFELNFVQNAYLNDELIVENQIKKLSNSDLELLVKVSKKQSVKNEIICEAVFGYTFKRAS</sequence>
<gene>
    <name evidence="1" type="ORF">ACFSRZ_00130</name>
</gene>
<organism evidence="1 2">
    <name type="scientific">Pseudotenacibaculum haliotis</name>
    <dbReference type="NCBI Taxonomy" id="1862138"/>
    <lineage>
        <taxon>Bacteria</taxon>
        <taxon>Pseudomonadati</taxon>
        <taxon>Bacteroidota</taxon>
        <taxon>Flavobacteriia</taxon>
        <taxon>Flavobacteriales</taxon>
        <taxon>Flavobacteriaceae</taxon>
        <taxon>Pseudotenacibaculum</taxon>
    </lineage>
</organism>
<name>A0ABW5LLN7_9FLAO</name>
<keyword evidence="2" id="KW-1185">Reference proteome</keyword>
<dbReference type="RefSeq" id="WP_379664478.1">
    <property type="nucleotide sequence ID" value="NZ_JBHULH010000001.1"/>
</dbReference>
<evidence type="ECO:0000313" key="1">
    <source>
        <dbReference type="EMBL" id="MFD2565752.1"/>
    </source>
</evidence>